<dbReference type="InterPro" id="IPR052030">
    <property type="entry name" value="Peptidase_M20/M20A_hydrolases"/>
</dbReference>
<evidence type="ECO:0000313" key="4">
    <source>
        <dbReference type="Proteomes" id="UP000245119"/>
    </source>
</evidence>
<dbReference type="InterPro" id="IPR011650">
    <property type="entry name" value="Peptidase_M20_dimer"/>
</dbReference>
<sequence length="388" mass="42446">MGDAAELKRIACDAIDSQASRLRALSQDIWNHPELCFEEHYAHKRLTDFLEEQDFNVERSYKLETAFRAVPKHSRCKEEDGYPNIAMLCEYDALPGIGHACGHNLIAMVGVALRLVSKQLSNRLHFKAGLTVLGTPAEEGGGGKVELIDAGAFEDIDLAIIAHPAQINLPMPIVLARKGLKITYKGKASHASGAPWNGVNALDAAVQCYTNISHLRQQMKPTWRVHGVITDGGVKPNIIPDQAELQYYLRAPTDAELSVLCQKVEFKSEPVPYSSLLANKILASLYVENGEATGIQFETNQEIIQRPGGSTDMGNVSKVVPSLYPKYSIGTDASLHSKDFASHAKTEMAETLSFMTAKALAMTAIDVLITPGLPNKITEEFINSMKTE</sequence>
<dbReference type="InterPro" id="IPR036264">
    <property type="entry name" value="Bact_exopeptidase_dim_dom"/>
</dbReference>
<gene>
    <name evidence="3" type="ORF">C0Q70_11738</name>
</gene>
<dbReference type="Proteomes" id="UP000245119">
    <property type="component" value="Linkage Group LG6"/>
</dbReference>
<comment type="similarity">
    <text evidence="1">Belongs to the peptidase M20A family.</text>
</comment>
<dbReference type="CDD" id="cd05672">
    <property type="entry name" value="M20_ACY1L2-like"/>
    <property type="match status" value="1"/>
</dbReference>
<dbReference type="OrthoDB" id="6119954at2759"/>
<keyword evidence="4" id="KW-1185">Reference proteome</keyword>
<dbReference type="SUPFAM" id="SSF55031">
    <property type="entry name" value="Bacterial exopeptidase dimerisation domain"/>
    <property type="match status" value="1"/>
</dbReference>
<evidence type="ECO:0000259" key="2">
    <source>
        <dbReference type="Pfam" id="PF07687"/>
    </source>
</evidence>
<evidence type="ECO:0000313" key="3">
    <source>
        <dbReference type="EMBL" id="PVD29141.1"/>
    </source>
</evidence>
<name>A0A2T7P6W3_POMCA</name>
<reference evidence="3 4" key="1">
    <citation type="submission" date="2018-04" db="EMBL/GenBank/DDBJ databases">
        <title>The genome of golden apple snail Pomacea canaliculata provides insight into stress tolerance and invasive adaptation.</title>
        <authorList>
            <person name="Liu C."/>
            <person name="Liu B."/>
            <person name="Ren Y."/>
            <person name="Zhang Y."/>
            <person name="Wang H."/>
            <person name="Li S."/>
            <person name="Jiang F."/>
            <person name="Yin L."/>
            <person name="Zhang G."/>
            <person name="Qian W."/>
            <person name="Fan W."/>
        </authorList>
    </citation>
    <scope>NUCLEOTIDE SEQUENCE [LARGE SCALE GENOMIC DNA]</scope>
    <source>
        <strain evidence="3">SZHN2017</strain>
        <tissue evidence="3">Muscle</tissue>
    </source>
</reference>
<dbReference type="PANTHER" id="PTHR30575:SF0">
    <property type="entry name" value="XAA-ARG DIPEPTIDASE"/>
    <property type="match status" value="1"/>
</dbReference>
<dbReference type="InterPro" id="IPR017439">
    <property type="entry name" value="Amidohydrolase"/>
</dbReference>
<proteinExistence type="inferred from homology"/>
<organism evidence="3 4">
    <name type="scientific">Pomacea canaliculata</name>
    <name type="common">Golden apple snail</name>
    <dbReference type="NCBI Taxonomy" id="400727"/>
    <lineage>
        <taxon>Eukaryota</taxon>
        <taxon>Metazoa</taxon>
        <taxon>Spiralia</taxon>
        <taxon>Lophotrochozoa</taxon>
        <taxon>Mollusca</taxon>
        <taxon>Gastropoda</taxon>
        <taxon>Caenogastropoda</taxon>
        <taxon>Architaenioglossa</taxon>
        <taxon>Ampullarioidea</taxon>
        <taxon>Ampullariidae</taxon>
        <taxon>Pomacea</taxon>
    </lineage>
</organism>
<dbReference type="Gene3D" id="3.30.70.360">
    <property type="match status" value="1"/>
</dbReference>
<dbReference type="PIRSF" id="PIRSF037226">
    <property type="entry name" value="Amidohydrolase_ACY1L2_prd"/>
    <property type="match status" value="1"/>
</dbReference>
<feature type="domain" description="Peptidase M20 dimerisation" evidence="2">
    <location>
        <begin position="178"/>
        <end position="265"/>
    </location>
</feature>
<dbReference type="AlphaFoldDB" id="A0A2T7P6W3"/>
<dbReference type="Gene3D" id="3.40.630.10">
    <property type="entry name" value="Zn peptidases"/>
    <property type="match status" value="1"/>
</dbReference>
<dbReference type="InterPro" id="IPR017144">
    <property type="entry name" value="Xaa-Arg_dipeptidase"/>
</dbReference>
<dbReference type="Pfam" id="PF01546">
    <property type="entry name" value="Peptidase_M20"/>
    <property type="match status" value="1"/>
</dbReference>
<dbReference type="EMBL" id="PZQS01000006">
    <property type="protein sequence ID" value="PVD29141.1"/>
    <property type="molecule type" value="Genomic_DNA"/>
</dbReference>
<dbReference type="GO" id="GO:0016805">
    <property type="term" value="F:dipeptidase activity"/>
    <property type="evidence" value="ECO:0007669"/>
    <property type="project" value="InterPro"/>
</dbReference>
<comment type="caution">
    <text evidence="3">The sequence shown here is derived from an EMBL/GenBank/DDBJ whole genome shotgun (WGS) entry which is preliminary data.</text>
</comment>
<dbReference type="FunFam" id="3.30.70.360:FF:000004">
    <property type="entry name" value="Peptidase M20 domain-containing protein 2"/>
    <property type="match status" value="1"/>
</dbReference>
<dbReference type="SUPFAM" id="SSF53187">
    <property type="entry name" value="Zn-dependent exopeptidases"/>
    <property type="match status" value="1"/>
</dbReference>
<evidence type="ECO:0000256" key="1">
    <source>
        <dbReference type="PIRNR" id="PIRNR037226"/>
    </source>
</evidence>
<dbReference type="InterPro" id="IPR002933">
    <property type="entry name" value="Peptidase_M20"/>
</dbReference>
<dbReference type="NCBIfam" id="TIGR01891">
    <property type="entry name" value="amidohydrolases"/>
    <property type="match status" value="1"/>
</dbReference>
<dbReference type="Pfam" id="PF07687">
    <property type="entry name" value="M20_dimer"/>
    <property type="match status" value="1"/>
</dbReference>
<protein>
    <recommendedName>
        <fullName evidence="1">Peptidase M20 domain-containing protein 2</fullName>
    </recommendedName>
</protein>
<accession>A0A2T7P6W3</accession>
<dbReference type="PANTHER" id="PTHR30575">
    <property type="entry name" value="PEPTIDASE M20"/>
    <property type="match status" value="1"/>
</dbReference>